<sequence>MSPSESTFVSGAETGRMHCNRDGNSDGDMHQRHSHTDLHSCSSRISSPPPPDEWSIGSPALSITSIDPGSPSLHFKGRSSNGTRFGTHSSICEDEREEEEYAEERAADLRQKASNYLQYVESLSQAYEGQLKYLSAFFKEYAYDSHSSLDDLERYTDDPSVTIIEVDENGSRHLIGIDDVATLVEYFCERENEDNSRVASRVFLLDRIAPDIMGIFGAKLGVEPQFWDAHLRLSSSTLTDGTAAGSAGGQLVKYGSDTGSRVSFLNIPLLRRHPSSESLARLEEASKEPAKGTQEELCEGCSIHLDYSAASSEPTTVLIITNTPDGVSEPQHKSLRTSFIEHLMSSSQHHRTEETPTASENITQPLSTSTLTHDLIKGTVQHLTTALRTIPDHTNHQISHFTINLFNDDTTKIRDEISLETSVISSLSRSLHNSLMAFEQVPSSASSSSQPRRENVENTGFTDDAVELLIRAFNDQSEQIQQWLKELDAAVLEHQRKRAARLRRLKIVVPMCSLSLAVGVVVVFAAKFRENY</sequence>
<dbReference type="AlphaFoldDB" id="A0AAV9WSQ6"/>
<name>A0AAV9WSQ6_9PEZI</name>
<accession>A0AAV9WSQ6</accession>
<evidence type="ECO:0000256" key="1">
    <source>
        <dbReference type="SAM" id="MobiDB-lite"/>
    </source>
</evidence>
<keyword evidence="2" id="KW-0472">Membrane</keyword>
<feature type="compositionally biased region" description="Polar residues" evidence="1">
    <location>
        <begin position="78"/>
        <end position="90"/>
    </location>
</feature>
<organism evidence="3 4">
    <name type="scientific">Orbilia ellipsospora</name>
    <dbReference type="NCBI Taxonomy" id="2528407"/>
    <lineage>
        <taxon>Eukaryota</taxon>
        <taxon>Fungi</taxon>
        <taxon>Dikarya</taxon>
        <taxon>Ascomycota</taxon>
        <taxon>Pezizomycotina</taxon>
        <taxon>Orbiliomycetes</taxon>
        <taxon>Orbiliales</taxon>
        <taxon>Orbiliaceae</taxon>
        <taxon>Orbilia</taxon>
    </lineage>
</organism>
<evidence type="ECO:0000313" key="3">
    <source>
        <dbReference type="EMBL" id="KAK6524014.1"/>
    </source>
</evidence>
<dbReference type="EMBL" id="JAVHJO010000018">
    <property type="protein sequence ID" value="KAK6524014.1"/>
    <property type="molecule type" value="Genomic_DNA"/>
</dbReference>
<gene>
    <name evidence="3" type="ORF">TWF694_005682</name>
</gene>
<proteinExistence type="predicted"/>
<feature type="compositionally biased region" description="Basic and acidic residues" evidence="1">
    <location>
        <begin position="15"/>
        <end position="38"/>
    </location>
</feature>
<comment type="caution">
    <text evidence="3">The sequence shown here is derived from an EMBL/GenBank/DDBJ whole genome shotgun (WGS) entry which is preliminary data.</text>
</comment>
<feature type="region of interest" description="Disordered" evidence="1">
    <location>
        <begin position="1"/>
        <end position="100"/>
    </location>
</feature>
<evidence type="ECO:0000256" key="2">
    <source>
        <dbReference type="SAM" id="Phobius"/>
    </source>
</evidence>
<keyword evidence="4" id="KW-1185">Reference proteome</keyword>
<feature type="region of interest" description="Disordered" evidence="1">
    <location>
        <begin position="345"/>
        <end position="366"/>
    </location>
</feature>
<keyword evidence="2" id="KW-1133">Transmembrane helix</keyword>
<feature type="transmembrane region" description="Helical" evidence="2">
    <location>
        <begin position="505"/>
        <end position="526"/>
    </location>
</feature>
<evidence type="ECO:0000313" key="4">
    <source>
        <dbReference type="Proteomes" id="UP001365542"/>
    </source>
</evidence>
<dbReference type="Proteomes" id="UP001365542">
    <property type="component" value="Unassembled WGS sequence"/>
</dbReference>
<keyword evidence="2" id="KW-0812">Transmembrane</keyword>
<reference evidence="3 4" key="1">
    <citation type="submission" date="2019-10" db="EMBL/GenBank/DDBJ databases">
        <authorList>
            <person name="Palmer J.M."/>
        </authorList>
    </citation>
    <scope>NUCLEOTIDE SEQUENCE [LARGE SCALE GENOMIC DNA]</scope>
    <source>
        <strain evidence="3 4">TWF694</strain>
    </source>
</reference>
<protein>
    <submittedName>
        <fullName evidence="3">Uncharacterized protein</fullName>
    </submittedName>
</protein>
<feature type="compositionally biased region" description="Polar residues" evidence="1">
    <location>
        <begin position="355"/>
        <end position="366"/>
    </location>
</feature>